<dbReference type="PANTHER" id="PTHR12684">
    <property type="entry name" value="PUTATIVE PHOSPHOTRANSFERASE"/>
    <property type="match status" value="1"/>
</dbReference>
<dbReference type="InterPro" id="IPR002745">
    <property type="entry name" value="Ptrans_KptA/Tpt1"/>
</dbReference>
<evidence type="ECO:0000313" key="8">
    <source>
        <dbReference type="EMBL" id="ORZ35288.1"/>
    </source>
</evidence>
<keyword evidence="5" id="KW-0520">NAD</keyword>
<dbReference type="PANTHER" id="PTHR12684:SF2">
    <property type="entry name" value="TRNA 2'-PHOSPHOTRANSFERASE 1"/>
    <property type="match status" value="1"/>
</dbReference>
<reference evidence="8 9" key="1">
    <citation type="submission" date="2016-07" db="EMBL/GenBank/DDBJ databases">
        <title>Pervasive Adenine N6-methylation of Active Genes in Fungi.</title>
        <authorList>
            <consortium name="DOE Joint Genome Institute"/>
            <person name="Mondo S.J."/>
            <person name="Dannebaum R.O."/>
            <person name="Kuo R.C."/>
            <person name="Labutti K."/>
            <person name="Haridas S."/>
            <person name="Kuo A."/>
            <person name="Salamov A."/>
            <person name="Ahrendt S.R."/>
            <person name="Lipzen A."/>
            <person name="Sullivan W."/>
            <person name="Andreopoulos W.B."/>
            <person name="Clum A."/>
            <person name="Lindquist E."/>
            <person name="Daum C."/>
            <person name="Ramamoorthy G.K."/>
            <person name="Gryganskyi A."/>
            <person name="Culley D."/>
            <person name="Magnuson J.K."/>
            <person name="James T.Y."/>
            <person name="O'Malley M.A."/>
            <person name="Stajich J.E."/>
            <person name="Spatafora J.W."/>
            <person name="Visel A."/>
            <person name="Grigoriev I.V."/>
        </authorList>
    </citation>
    <scope>NUCLEOTIDE SEQUENCE [LARGE SCALE GENOMIC DNA]</scope>
    <source>
        <strain evidence="8 9">PL171</strain>
    </source>
</reference>
<keyword evidence="4" id="KW-0808">Transferase</keyword>
<dbReference type="InterPro" id="IPR042081">
    <property type="entry name" value="RNA_2'-PTrans_C"/>
</dbReference>
<feature type="region of interest" description="Disordered" evidence="7">
    <location>
        <begin position="29"/>
        <end position="56"/>
    </location>
</feature>
<keyword evidence="9" id="KW-1185">Reference proteome</keyword>
<accession>A0A1Y2HL17</accession>
<proteinExistence type="inferred from homology"/>
<dbReference type="Pfam" id="PF01885">
    <property type="entry name" value="PTS_2-RNA"/>
    <property type="match status" value="1"/>
</dbReference>
<dbReference type="EC" id="2.7.1.160" evidence="3"/>
<dbReference type="Gene3D" id="3.20.170.30">
    <property type="match status" value="1"/>
</dbReference>
<dbReference type="OrthoDB" id="419694at2759"/>
<comment type="caution">
    <text evidence="8">The sequence shown here is derived from an EMBL/GenBank/DDBJ whole genome shotgun (WGS) entry which is preliminary data.</text>
</comment>
<evidence type="ECO:0000256" key="4">
    <source>
        <dbReference type="ARBA" id="ARBA00022679"/>
    </source>
</evidence>
<gene>
    <name evidence="8" type="ORF">BCR44DRAFT_1434742</name>
</gene>
<sequence>MLKRLHLPARLTRPLLPLQPTSQLLTMSSFTSQAQGQSSRGRGRRPPRDADADADPAVAHNIRFSKALSYALRHGADELGLAMSADGYVQVSDLLAHNKFKNYTLADLQAVVNNNDKQRFTLTHDPDTDTWRVKANQGHSLKSVTDLQLTALTLDTIPPVVVHGTSLDAWNNGIKAQGLKVMSRHHVHCAKGLPGESGVISGMRRASQVMVFINVKLAVQDGMEWFESPNGVILSSGFEGVIAPKYFERVVDRKGNQLM</sequence>
<organism evidence="8 9">
    <name type="scientific">Catenaria anguillulae PL171</name>
    <dbReference type="NCBI Taxonomy" id="765915"/>
    <lineage>
        <taxon>Eukaryota</taxon>
        <taxon>Fungi</taxon>
        <taxon>Fungi incertae sedis</taxon>
        <taxon>Blastocladiomycota</taxon>
        <taxon>Blastocladiomycetes</taxon>
        <taxon>Blastocladiales</taxon>
        <taxon>Catenariaceae</taxon>
        <taxon>Catenaria</taxon>
    </lineage>
</organism>
<dbReference type="EMBL" id="MCFL01000023">
    <property type="protein sequence ID" value="ORZ35288.1"/>
    <property type="molecule type" value="Genomic_DNA"/>
</dbReference>
<protein>
    <recommendedName>
        <fullName evidence="3">2'-phosphotransferase</fullName>
        <ecNumber evidence="3">2.7.1.160</ecNumber>
    </recommendedName>
</protein>
<evidence type="ECO:0000313" key="9">
    <source>
        <dbReference type="Proteomes" id="UP000193411"/>
    </source>
</evidence>
<feature type="compositionally biased region" description="Low complexity" evidence="7">
    <location>
        <begin position="29"/>
        <end position="40"/>
    </location>
</feature>
<dbReference type="GO" id="GO:0000215">
    <property type="term" value="F:tRNA 2'-phosphotransferase activity"/>
    <property type="evidence" value="ECO:0007669"/>
    <property type="project" value="UniProtKB-EC"/>
</dbReference>
<dbReference type="GO" id="GO:0006388">
    <property type="term" value="P:tRNA splicing, via endonucleolytic cleavage and ligation"/>
    <property type="evidence" value="ECO:0007669"/>
    <property type="project" value="TreeGrafter"/>
</dbReference>
<evidence type="ECO:0000256" key="5">
    <source>
        <dbReference type="ARBA" id="ARBA00023027"/>
    </source>
</evidence>
<dbReference type="SUPFAM" id="SSF56399">
    <property type="entry name" value="ADP-ribosylation"/>
    <property type="match status" value="1"/>
</dbReference>
<comment type="catalytic activity">
    <reaction evidence="6">
        <text>2'-phospho-[ligated tRNA] + NAD(+) = mature tRNA + ADP-alpha-D-ribose 1'',2''-cyclic phosphate + nicotinamide</text>
        <dbReference type="Rhea" id="RHEA:23324"/>
        <dbReference type="Rhea" id="RHEA-COMP:11106"/>
        <dbReference type="Rhea" id="RHEA-COMP:11107"/>
        <dbReference type="ChEBI" id="CHEBI:17154"/>
        <dbReference type="ChEBI" id="CHEBI:57540"/>
        <dbReference type="ChEBI" id="CHEBI:76596"/>
        <dbReference type="ChEBI" id="CHEBI:82883"/>
        <dbReference type="ChEBI" id="CHEBI:85027"/>
        <dbReference type="EC" id="2.7.1.160"/>
    </reaction>
</comment>
<evidence type="ECO:0000256" key="7">
    <source>
        <dbReference type="SAM" id="MobiDB-lite"/>
    </source>
</evidence>
<evidence type="ECO:0000256" key="6">
    <source>
        <dbReference type="ARBA" id="ARBA00047949"/>
    </source>
</evidence>
<dbReference type="Gene3D" id="1.10.10.970">
    <property type="entry name" value="RNA 2'-phosphotransferase, Tpt1/KptA family, N-terminal domain"/>
    <property type="match status" value="1"/>
</dbReference>
<name>A0A1Y2HL17_9FUNG</name>
<evidence type="ECO:0000256" key="2">
    <source>
        <dbReference type="ARBA" id="ARBA00009836"/>
    </source>
</evidence>
<dbReference type="Proteomes" id="UP000193411">
    <property type="component" value="Unassembled WGS sequence"/>
</dbReference>
<dbReference type="InterPro" id="IPR042080">
    <property type="entry name" value="RNA_2'-PTrans_N"/>
</dbReference>
<evidence type="ECO:0000256" key="3">
    <source>
        <dbReference type="ARBA" id="ARBA00012007"/>
    </source>
</evidence>
<dbReference type="AlphaFoldDB" id="A0A1Y2HL17"/>
<comment type="function">
    <text evidence="1">Catalyzes the last step of tRNA splicing, the transfer of the splice junction 2'-phosphate from ligated tRNA to NAD to produce ADP-ribose 1''-2'' cyclic phosphate.</text>
</comment>
<evidence type="ECO:0000256" key="1">
    <source>
        <dbReference type="ARBA" id="ARBA00003343"/>
    </source>
</evidence>
<comment type="similarity">
    <text evidence="2">Belongs to the KptA/TPT1 family.</text>
</comment>
<dbReference type="STRING" id="765915.A0A1Y2HL17"/>